<gene>
    <name evidence="3 4" type="ORF">Bm13522</name>
    <name evidence="3" type="ORF">BM_Bm13522</name>
</gene>
<proteinExistence type="inferred from homology"/>
<dbReference type="PROSITE" id="PS00262">
    <property type="entry name" value="INSULIN"/>
    <property type="match status" value="1"/>
</dbReference>
<dbReference type="EMBL" id="LN857000">
    <property type="protein sequence ID" value="CDP98874.1"/>
    <property type="molecule type" value="Genomic_DNA"/>
</dbReference>
<name>A0A0J9Y084_BRUMA</name>
<dbReference type="SUPFAM" id="SSF56994">
    <property type="entry name" value="Insulin-like"/>
    <property type="match status" value="1"/>
</dbReference>
<keyword evidence="2" id="KW-0732">Signal</keyword>
<comment type="similarity">
    <text evidence="1">Belongs to the insulin family.</text>
</comment>
<dbReference type="InterPro" id="IPR036438">
    <property type="entry name" value="Insulin-like_sf"/>
</dbReference>
<dbReference type="WormBase" id="Bm13522">
    <property type="protein sequence ID" value="BM47490"/>
    <property type="gene ID" value="WBGene00233783"/>
</dbReference>
<protein>
    <submittedName>
        <fullName evidence="3">Bm13522</fullName>
    </submittedName>
</protein>
<evidence type="ECO:0000256" key="1">
    <source>
        <dbReference type="ARBA" id="ARBA00009034"/>
    </source>
</evidence>
<organism evidence="3">
    <name type="scientific">Brugia malayi</name>
    <name type="common">Filarial nematode worm</name>
    <dbReference type="NCBI Taxonomy" id="6279"/>
    <lineage>
        <taxon>Eukaryota</taxon>
        <taxon>Metazoa</taxon>
        <taxon>Ecdysozoa</taxon>
        <taxon>Nematoda</taxon>
        <taxon>Chromadorea</taxon>
        <taxon>Rhabditida</taxon>
        <taxon>Spirurina</taxon>
        <taxon>Spiruromorpha</taxon>
        <taxon>Filarioidea</taxon>
        <taxon>Onchocercidae</taxon>
        <taxon>Brugia</taxon>
    </lineage>
</organism>
<evidence type="ECO:0000313" key="4">
    <source>
        <dbReference type="WormBase" id="Bm13522"/>
    </source>
</evidence>
<evidence type="ECO:0000256" key="2">
    <source>
        <dbReference type="ARBA" id="ARBA00022729"/>
    </source>
</evidence>
<sequence>MKNSNPNFTVDNVDITCINKMECPSMFITVLLFGIVAIQWSKVASLSTGICIDRISSLITLACNGCLRFAISSDYSNGIHMDGKKLLQNIAEECCYKRCSMPYFRSLCCNT</sequence>
<dbReference type="OMA" id="VDITCIN"/>
<evidence type="ECO:0000313" key="3">
    <source>
        <dbReference type="EMBL" id="CDP98874.1"/>
    </source>
</evidence>
<reference evidence="3" key="2">
    <citation type="submission" date="2012-12" db="EMBL/GenBank/DDBJ databases">
        <authorList>
            <person name="Gao Y.W."/>
            <person name="Fan S.T."/>
            <person name="Sun H.T."/>
            <person name="Wang Z."/>
            <person name="Gao X.L."/>
            <person name="Li Y.G."/>
            <person name="Wang T.C."/>
            <person name="Zhang K."/>
            <person name="Xu W.W."/>
            <person name="Yu Z.J."/>
            <person name="Xia X.Z."/>
        </authorList>
    </citation>
    <scope>NUCLEOTIDE SEQUENCE</scope>
    <source>
        <strain evidence="3">FR3</strain>
    </source>
</reference>
<reference evidence="3" key="1">
    <citation type="journal article" date="2007" name="Science">
        <title>Draft genome of the filarial nematode parasite Brugia malayi.</title>
        <authorList>
            <person name="Ghedin E."/>
            <person name="Wang S."/>
            <person name="Spiro D."/>
            <person name="Caler E."/>
            <person name="Zhao Q."/>
            <person name="Crabtree J."/>
            <person name="Allen J.E."/>
            <person name="Delcher A.L."/>
            <person name="Guiliano D.B."/>
            <person name="Miranda-Saavedra D."/>
            <person name="Angiuoli S.V."/>
            <person name="Creasy T."/>
            <person name="Amedeo P."/>
            <person name="Haas B."/>
            <person name="El-Sayed N.M."/>
            <person name="Wortman J.R."/>
            <person name="Feldblyum T."/>
            <person name="Tallon L."/>
            <person name="Schatz M."/>
            <person name="Shumway M."/>
            <person name="Koo H."/>
            <person name="Salzberg S.L."/>
            <person name="Schobel S."/>
            <person name="Pertea M."/>
            <person name="Pop M."/>
            <person name="White O."/>
            <person name="Barton G.J."/>
            <person name="Carlow C.K."/>
            <person name="Crawford M.J."/>
            <person name="Daub J."/>
            <person name="Dimmic M.W."/>
            <person name="Estes C.F."/>
            <person name="Foster J.M."/>
            <person name="Ganatra M."/>
            <person name="Gregory W.F."/>
            <person name="Johnson N.M."/>
            <person name="Jin J."/>
            <person name="Komuniecki R."/>
            <person name="Korf I."/>
            <person name="Kumar S."/>
            <person name="Laney S."/>
            <person name="Li B.W."/>
            <person name="Li W."/>
            <person name="Lindblom T.H."/>
            <person name="Lustigman S."/>
            <person name="Ma D."/>
            <person name="Maina C.V."/>
            <person name="Martin D.M."/>
            <person name="McCarter J.P."/>
            <person name="McReynolds L."/>
            <person name="Mitreva M."/>
            <person name="Nutman T.B."/>
            <person name="Parkinson J."/>
            <person name="Peregrin-Alvarez J.M."/>
            <person name="Poole C."/>
            <person name="Ren Q."/>
            <person name="Saunders L."/>
            <person name="Sluder A.E."/>
            <person name="Smith K."/>
            <person name="Stanke M."/>
            <person name="Unnasch T.R."/>
            <person name="Ware J."/>
            <person name="Wei A.D."/>
            <person name="Weil G."/>
            <person name="Williams D.J."/>
            <person name="Zhang Y."/>
            <person name="Williams S.A."/>
            <person name="Fraser-Liggett C."/>
            <person name="Slatko B."/>
            <person name="Blaxter M.L."/>
            <person name="Scott A.L."/>
        </authorList>
    </citation>
    <scope>NUCLEOTIDE SEQUENCE</scope>
    <source>
        <strain evidence="3">FR3</strain>
    </source>
</reference>
<dbReference type="AlphaFoldDB" id="A0A0J9Y084"/>
<dbReference type="InterPro" id="IPR022353">
    <property type="entry name" value="Insulin_CS"/>
</dbReference>
<accession>A0A0J9Y084</accession>